<accession>A0A3S5B7H7</accession>
<protein>
    <submittedName>
        <fullName evidence="1">Uncharacterized protein</fullName>
    </submittedName>
</protein>
<dbReference type="Proteomes" id="UP000784294">
    <property type="component" value="Unassembled WGS sequence"/>
</dbReference>
<gene>
    <name evidence="1" type="ORF">PXEA_LOCUS29461</name>
</gene>
<keyword evidence="2" id="KW-1185">Reference proteome</keyword>
<dbReference type="EMBL" id="CAAALY010251215">
    <property type="protein sequence ID" value="VEL36021.1"/>
    <property type="molecule type" value="Genomic_DNA"/>
</dbReference>
<evidence type="ECO:0000313" key="2">
    <source>
        <dbReference type="Proteomes" id="UP000784294"/>
    </source>
</evidence>
<organism evidence="1 2">
    <name type="scientific">Protopolystoma xenopodis</name>
    <dbReference type="NCBI Taxonomy" id="117903"/>
    <lineage>
        <taxon>Eukaryota</taxon>
        <taxon>Metazoa</taxon>
        <taxon>Spiralia</taxon>
        <taxon>Lophotrochozoa</taxon>
        <taxon>Platyhelminthes</taxon>
        <taxon>Monogenea</taxon>
        <taxon>Polyopisthocotylea</taxon>
        <taxon>Polystomatidea</taxon>
        <taxon>Polystomatidae</taxon>
        <taxon>Protopolystoma</taxon>
    </lineage>
</organism>
<reference evidence="1" key="1">
    <citation type="submission" date="2018-11" db="EMBL/GenBank/DDBJ databases">
        <authorList>
            <consortium name="Pathogen Informatics"/>
        </authorList>
    </citation>
    <scope>NUCLEOTIDE SEQUENCE</scope>
</reference>
<name>A0A3S5B7H7_9PLAT</name>
<dbReference type="AlphaFoldDB" id="A0A3S5B7H7"/>
<comment type="caution">
    <text evidence="1">The sequence shown here is derived from an EMBL/GenBank/DDBJ whole genome shotgun (WGS) entry which is preliminary data.</text>
</comment>
<evidence type="ECO:0000313" key="1">
    <source>
        <dbReference type="EMBL" id="VEL36021.1"/>
    </source>
</evidence>
<proteinExistence type="predicted"/>
<sequence length="123" mass="13746">MEKIYLTPPHPLRPVSKADTILSFSFIQLLWPRLLWIFLTLCASPDSLCGCDVHSSSCFPVFPDVWLAGLPTLCPLACRKSTSSFRPYGTHEAHVQPFIHPPTHCRQQTPQAASPRRACMKSG</sequence>